<accession>A0ABQ8FFM1</accession>
<keyword evidence="3" id="KW-0687">Ribonucleoprotein</keyword>
<comment type="caution">
    <text evidence="6">The sequence shown here is derived from an EMBL/GenBank/DDBJ whole genome shotgun (WGS) entry which is preliminary data.</text>
</comment>
<comment type="similarity">
    <text evidence="1">Belongs to the eukaryotic ribosomal protein eL28 family.</text>
</comment>
<dbReference type="Proteomes" id="UP001648503">
    <property type="component" value="Unassembled WGS sequence"/>
</dbReference>
<evidence type="ECO:0000256" key="4">
    <source>
        <dbReference type="SAM" id="MobiDB-lite"/>
    </source>
</evidence>
<dbReference type="PANTHER" id="PTHR10544">
    <property type="entry name" value="60S RIBOSOMAL PROTEIN L28"/>
    <property type="match status" value="1"/>
</dbReference>
<evidence type="ECO:0000256" key="2">
    <source>
        <dbReference type="ARBA" id="ARBA00022980"/>
    </source>
</evidence>
<evidence type="ECO:0000259" key="5">
    <source>
        <dbReference type="Pfam" id="PF01778"/>
    </source>
</evidence>
<evidence type="ECO:0000313" key="6">
    <source>
        <dbReference type="EMBL" id="KAH6596068.1"/>
    </source>
</evidence>
<feature type="domain" description="Ribosomal eL28/Mak16" evidence="5">
    <location>
        <begin position="63"/>
        <end position="174"/>
    </location>
</feature>
<name>A0ABQ8FFM1_9FUNG</name>
<sequence length="194" mass="21295">MVDVDRLRFVFFCAAQRRFLCCPKLCASSLQLQLLPSHFLFSFHESSRLLNLHPLSEKMSSDLTWLLTRTNSSFLVKRNGLQLSRESGNLRNLHSFKFSGVSAAKSIHVAAANKGVAVTLKKSASAKKPATSTVSVVLSGPISRSARSLKNLTTSYRGDLVSAALARASRILESKKTPKTLKPRAPRGVRAKKL</sequence>
<evidence type="ECO:0000256" key="1">
    <source>
        <dbReference type="ARBA" id="ARBA00007926"/>
    </source>
</evidence>
<organism evidence="6 7">
    <name type="scientific">Batrachochytrium salamandrivorans</name>
    <dbReference type="NCBI Taxonomy" id="1357716"/>
    <lineage>
        <taxon>Eukaryota</taxon>
        <taxon>Fungi</taxon>
        <taxon>Fungi incertae sedis</taxon>
        <taxon>Chytridiomycota</taxon>
        <taxon>Chytridiomycota incertae sedis</taxon>
        <taxon>Chytridiomycetes</taxon>
        <taxon>Rhizophydiales</taxon>
        <taxon>Rhizophydiales incertae sedis</taxon>
        <taxon>Batrachochytrium</taxon>
    </lineage>
</organism>
<reference evidence="6 7" key="1">
    <citation type="submission" date="2021-02" db="EMBL/GenBank/DDBJ databases">
        <title>Variation within the Batrachochytrium salamandrivorans European outbreak.</title>
        <authorList>
            <person name="Kelly M."/>
            <person name="Pasmans F."/>
            <person name="Shea T.P."/>
            <person name="Munoz J.F."/>
            <person name="Carranza S."/>
            <person name="Cuomo C.A."/>
            <person name="Martel A."/>
        </authorList>
    </citation>
    <scope>NUCLEOTIDE SEQUENCE [LARGE SCALE GENOMIC DNA]</scope>
    <source>
        <strain evidence="6 7">AMFP18/2</strain>
    </source>
</reference>
<keyword evidence="7" id="KW-1185">Reference proteome</keyword>
<feature type="compositionally biased region" description="Basic residues" evidence="4">
    <location>
        <begin position="177"/>
        <end position="194"/>
    </location>
</feature>
<feature type="region of interest" description="Disordered" evidence="4">
    <location>
        <begin position="174"/>
        <end position="194"/>
    </location>
</feature>
<dbReference type="InterPro" id="IPR002672">
    <property type="entry name" value="Ribosomal_eL28"/>
</dbReference>
<protein>
    <recommendedName>
        <fullName evidence="5">Ribosomal eL28/Mak16 domain-containing protein</fullName>
    </recommendedName>
</protein>
<dbReference type="Gene3D" id="3.30.390.110">
    <property type="match status" value="1"/>
</dbReference>
<dbReference type="InterPro" id="IPR029004">
    <property type="entry name" value="Ribosomal_eL28/Mak16"/>
</dbReference>
<evidence type="ECO:0000256" key="3">
    <source>
        <dbReference type="ARBA" id="ARBA00023274"/>
    </source>
</evidence>
<proteinExistence type="inferred from homology"/>
<evidence type="ECO:0000313" key="7">
    <source>
        <dbReference type="Proteomes" id="UP001648503"/>
    </source>
</evidence>
<dbReference type="Pfam" id="PF01778">
    <property type="entry name" value="Ribosomal_L28e"/>
    <property type="match status" value="1"/>
</dbReference>
<dbReference type="EMBL" id="JAFCIX010000249">
    <property type="protein sequence ID" value="KAH6596068.1"/>
    <property type="molecule type" value="Genomic_DNA"/>
</dbReference>
<gene>
    <name evidence="6" type="ORF">BASA50_005365</name>
</gene>
<keyword evidence="2" id="KW-0689">Ribosomal protein</keyword>